<gene>
    <name evidence="3" type="ORF">NEMBOFW57_003606</name>
</gene>
<dbReference type="AlphaFoldDB" id="A0AAD4HZP2"/>
<feature type="compositionally biased region" description="Acidic residues" evidence="1">
    <location>
        <begin position="162"/>
        <end position="188"/>
    </location>
</feature>
<proteinExistence type="predicted"/>
<feature type="domain" description="Heterokaryon incompatibility" evidence="2">
    <location>
        <begin position="307"/>
        <end position="467"/>
    </location>
</feature>
<dbReference type="Pfam" id="PF06985">
    <property type="entry name" value="HET"/>
    <property type="match status" value="1"/>
</dbReference>
<evidence type="ECO:0000256" key="1">
    <source>
        <dbReference type="SAM" id="MobiDB-lite"/>
    </source>
</evidence>
<dbReference type="PANTHER" id="PTHR33112:SF8">
    <property type="entry name" value="HETEROKARYON INCOMPATIBILITY DOMAIN-CONTAINING PROTEIN"/>
    <property type="match status" value="1"/>
</dbReference>
<keyword evidence="4" id="KW-1185">Reference proteome</keyword>
<protein>
    <recommendedName>
        <fullName evidence="2">Heterokaryon incompatibility domain-containing protein</fullName>
    </recommendedName>
</protein>
<feature type="region of interest" description="Disordered" evidence="1">
    <location>
        <begin position="103"/>
        <end position="199"/>
    </location>
</feature>
<accession>A0AAD4HZP2</accession>
<feature type="compositionally biased region" description="Basic and acidic residues" evidence="1">
    <location>
        <begin position="15"/>
        <end position="26"/>
    </location>
</feature>
<feature type="region of interest" description="Disordered" evidence="1">
    <location>
        <begin position="1"/>
        <end position="26"/>
    </location>
</feature>
<evidence type="ECO:0000313" key="3">
    <source>
        <dbReference type="EMBL" id="KAG7293554.1"/>
    </source>
</evidence>
<sequence>MGHQNRDVCGYQPAKDAEHRRRHDIHQDDEGFKTTFRRLKRRAGDGCDVCKAILAALVTFVKKPKRRAMVKVGLVDGIHMLEYVPKVCWWDLRDRPYKDYIHSGSEGEYSIDSENCKSPYVTSEEEEEDDDDDNDNDGDEEERSYEKDEDEIEDEKDNHKDEDDEEDEDEDGDEDEDEEEKSDDGDEKEEGHVKDENVWQAEQRVTLELYVDSASTQPPAWGAFRRAHTLRSSFCLDDAHRIREWLEDCRRDHGPECDGEYRLDGGGDSTAALPTRLLDVGVDPGEDVAAADEVRLYETSPGEQAEYLALSHCWGNGSTRPPTTVAENLTSRKEGIPIAELPQTFRDAVRLTRFLGFRYLWIDSLCIIQGDVADWERESARMAEVYCHATLTIAADGAADSDGGLFAPVGRRNNDFSSTEIRLRDINVPQDGSFWVRKSDGDLKYGKADHMDTESEPLSSRGWAFQEWLLSPRIAHFRTGELSWECSAEHRCECQATRGVLVNDWSLRRSEYTPIFKGDIGFPWREMVSKFTKRSLTVKEDRLPAISGPVGLVLLSGVVHSHDHDHDYIAGHWRGQLLPSLLWQGDTRAANRMVERLSGSYAPTWSWGSVSGGVEFFGAGRDLAKVVDIKVTEISAQASRLGLVKSARIELQGPVGIFPDPVLVAEEGTVDVGEYGYIILDVKDPLEIEECDLSELVFFVIREMEYLRSAELYGLALWRDKERDVFRRVGWATLSCKDGGSLATWKTNELKIRQNIYVAII</sequence>
<dbReference type="PANTHER" id="PTHR33112">
    <property type="entry name" value="DOMAIN PROTEIN, PUTATIVE-RELATED"/>
    <property type="match status" value="1"/>
</dbReference>
<dbReference type="EMBL" id="JAHCVI010000001">
    <property type="protein sequence ID" value="KAG7293554.1"/>
    <property type="molecule type" value="Genomic_DNA"/>
</dbReference>
<comment type="caution">
    <text evidence="3">The sequence shown here is derived from an EMBL/GenBank/DDBJ whole genome shotgun (WGS) entry which is preliminary data.</text>
</comment>
<organism evidence="3 4">
    <name type="scientific">Staphylotrichum longicolle</name>
    <dbReference type="NCBI Taxonomy" id="669026"/>
    <lineage>
        <taxon>Eukaryota</taxon>
        <taxon>Fungi</taxon>
        <taxon>Dikarya</taxon>
        <taxon>Ascomycota</taxon>
        <taxon>Pezizomycotina</taxon>
        <taxon>Sordariomycetes</taxon>
        <taxon>Sordariomycetidae</taxon>
        <taxon>Sordariales</taxon>
        <taxon>Chaetomiaceae</taxon>
        <taxon>Staphylotrichum</taxon>
    </lineage>
</organism>
<name>A0AAD4HZP2_9PEZI</name>
<evidence type="ECO:0000313" key="4">
    <source>
        <dbReference type="Proteomes" id="UP001197093"/>
    </source>
</evidence>
<dbReference type="InterPro" id="IPR010730">
    <property type="entry name" value="HET"/>
</dbReference>
<evidence type="ECO:0000259" key="2">
    <source>
        <dbReference type="Pfam" id="PF06985"/>
    </source>
</evidence>
<feature type="compositionally biased region" description="Acidic residues" evidence="1">
    <location>
        <begin position="123"/>
        <end position="155"/>
    </location>
</feature>
<dbReference type="Proteomes" id="UP001197093">
    <property type="component" value="Unassembled WGS sequence"/>
</dbReference>
<reference evidence="3" key="1">
    <citation type="submission" date="2023-02" db="EMBL/GenBank/DDBJ databases">
        <authorList>
            <person name="Palmer J.M."/>
        </authorList>
    </citation>
    <scope>NUCLEOTIDE SEQUENCE</scope>
    <source>
        <strain evidence="3">FW57</strain>
    </source>
</reference>